<dbReference type="RefSeq" id="WP_171216436.1">
    <property type="nucleotide sequence ID" value="NZ_JABEPP010000001.1"/>
</dbReference>
<gene>
    <name evidence="3" type="ORF">HJG44_00700</name>
</gene>
<sequence length="353" mass="36880">MLIAVDRLLALVTDIFAAAGCAPEEARRVAEGLVDANLTGHDSHGVVRVPRYVEWLEAGEVEAGRSIAVLSEAGALAVVDGQYGFGATVGRQAVEFGIRRALDQGTAIVALRHAGHLGRIGQWAELALEHGLVSIHFVNVAGSVLVAPFGSVDRRFSTAPIAFGFPLEGEPPVVLDFATSAVAEGKVLVAANGGKPVPPGSLIDPDGRLSTDPATLYGPLEETAERDHRKGAGAIRAMGEHKGSGLALMCELLGGVLAGSGTSGPEKHRFANGMVSIYMAPSAFGRKEDMVREARKFVAWLRSSRPAVAGEAVMLPGDPERRTREERQAAGIPVAPGAWAAIRATAERLGVTI</sequence>
<dbReference type="InterPro" id="IPR043144">
    <property type="entry name" value="Mal/L-sulf/L-lact_DH-like_ah"/>
</dbReference>
<dbReference type="AlphaFoldDB" id="A0A849IAC6"/>
<reference evidence="3 4" key="1">
    <citation type="submission" date="2020-04" db="EMBL/GenBank/DDBJ databases">
        <title>Enterovirga sp. isolate from soil.</title>
        <authorList>
            <person name="Chea S."/>
            <person name="Kim D.-U."/>
        </authorList>
    </citation>
    <scope>NUCLEOTIDE SEQUENCE [LARGE SCALE GENOMIC DNA]</scope>
    <source>
        <strain evidence="3 4">DB1703</strain>
    </source>
</reference>
<dbReference type="Gene3D" id="3.30.1370.60">
    <property type="entry name" value="Hypothetical oxidoreductase yiak, domain 2"/>
    <property type="match status" value="1"/>
</dbReference>
<dbReference type="InterPro" id="IPR043143">
    <property type="entry name" value="Mal/L-sulf/L-lact_DH-like_NADP"/>
</dbReference>
<organism evidence="3 4">
    <name type="scientific">Enterovirga aerilata</name>
    <dbReference type="NCBI Taxonomy" id="2730920"/>
    <lineage>
        <taxon>Bacteria</taxon>
        <taxon>Pseudomonadati</taxon>
        <taxon>Pseudomonadota</taxon>
        <taxon>Alphaproteobacteria</taxon>
        <taxon>Hyphomicrobiales</taxon>
        <taxon>Methylobacteriaceae</taxon>
        <taxon>Enterovirga</taxon>
    </lineage>
</organism>
<dbReference type="EMBL" id="JABEPP010000001">
    <property type="protein sequence ID" value="NNM70913.1"/>
    <property type="molecule type" value="Genomic_DNA"/>
</dbReference>
<comment type="similarity">
    <text evidence="1">Belongs to the LDH2/MDH2 oxidoreductase family.</text>
</comment>
<dbReference type="InterPro" id="IPR036111">
    <property type="entry name" value="Mal/L-sulfo/L-lacto_DH-like_sf"/>
</dbReference>
<dbReference type="PANTHER" id="PTHR11091:SF0">
    <property type="entry name" value="MALATE DEHYDROGENASE"/>
    <property type="match status" value="1"/>
</dbReference>
<protein>
    <submittedName>
        <fullName evidence="3">Malate/lactate/ureidoglycolate dehydrogenase</fullName>
    </submittedName>
</protein>
<keyword evidence="4" id="KW-1185">Reference proteome</keyword>
<evidence type="ECO:0000256" key="1">
    <source>
        <dbReference type="ARBA" id="ARBA00006056"/>
    </source>
</evidence>
<dbReference type="NCBIfam" id="NF007504">
    <property type="entry name" value="PRK10098.1"/>
    <property type="match status" value="1"/>
</dbReference>
<evidence type="ECO:0000313" key="4">
    <source>
        <dbReference type="Proteomes" id="UP000564885"/>
    </source>
</evidence>
<dbReference type="Pfam" id="PF02615">
    <property type="entry name" value="Ldh_2"/>
    <property type="match status" value="1"/>
</dbReference>
<evidence type="ECO:0000256" key="2">
    <source>
        <dbReference type="ARBA" id="ARBA00023002"/>
    </source>
</evidence>
<dbReference type="InterPro" id="IPR003767">
    <property type="entry name" value="Malate/L-lactate_DH-like"/>
</dbReference>
<dbReference type="Gene3D" id="1.10.1530.10">
    <property type="match status" value="1"/>
</dbReference>
<evidence type="ECO:0000313" key="3">
    <source>
        <dbReference type="EMBL" id="NNM70913.1"/>
    </source>
</evidence>
<comment type="caution">
    <text evidence="3">The sequence shown here is derived from an EMBL/GenBank/DDBJ whole genome shotgun (WGS) entry which is preliminary data.</text>
</comment>
<keyword evidence="2" id="KW-0560">Oxidoreductase</keyword>
<dbReference type="SUPFAM" id="SSF89733">
    <property type="entry name" value="L-sulfolactate dehydrogenase-like"/>
    <property type="match status" value="1"/>
</dbReference>
<name>A0A849IAC6_9HYPH</name>
<dbReference type="GO" id="GO:0016491">
    <property type="term" value="F:oxidoreductase activity"/>
    <property type="evidence" value="ECO:0007669"/>
    <property type="project" value="UniProtKB-KW"/>
</dbReference>
<proteinExistence type="inferred from homology"/>
<dbReference type="Proteomes" id="UP000564885">
    <property type="component" value="Unassembled WGS sequence"/>
</dbReference>
<accession>A0A849IAC6</accession>
<dbReference type="PANTHER" id="PTHR11091">
    <property type="entry name" value="OXIDOREDUCTASE-RELATED"/>
    <property type="match status" value="1"/>
</dbReference>